<feature type="transmembrane region" description="Helical" evidence="1">
    <location>
        <begin position="169"/>
        <end position="186"/>
    </location>
</feature>
<feature type="transmembrane region" description="Helical" evidence="1">
    <location>
        <begin position="7"/>
        <end position="27"/>
    </location>
</feature>
<name>A0A2W5VEP1_9BACT</name>
<feature type="transmembrane region" description="Helical" evidence="1">
    <location>
        <begin position="215"/>
        <end position="235"/>
    </location>
</feature>
<dbReference type="Proteomes" id="UP000249061">
    <property type="component" value="Unassembled WGS sequence"/>
</dbReference>
<proteinExistence type="predicted"/>
<dbReference type="EMBL" id="QFQP01000024">
    <property type="protein sequence ID" value="PZR08621.1"/>
    <property type="molecule type" value="Genomic_DNA"/>
</dbReference>
<feature type="transmembrane region" description="Helical" evidence="1">
    <location>
        <begin position="100"/>
        <end position="117"/>
    </location>
</feature>
<feature type="transmembrane region" description="Helical" evidence="1">
    <location>
        <begin position="192"/>
        <end position="208"/>
    </location>
</feature>
<dbReference type="AlphaFoldDB" id="A0A2W5VEP1"/>
<comment type="caution">
    <text evidence="2">The sequence shown here is derived from an EMBL/GenBank/DDBJ whole genome shotgun (WGS) entry which is preliminary data.</text>
</comment>
<sequence length="419" mass="45702">MRRVGWVVVFAGVAMAALGLASLGAWWDLSLRLHQSDLQVDYDRLPDEALLHSLRQWSRGFSAEPFEREVEIPDLALAITVLVTLIGWAVSVVSVRHGRVVMQTALVVGVIIVALHVRDWMTFGSPGIRCGPAPLPSTRTDFADVQVLGAQLGVLSGFVFVWSMRTVTSLFVATFGAVMLAAPLFFEAQAATAVILATAAAGATWAAVFQRRLPLFAVVTSVCAGGLGAAIMVVMQHDARLVARLGAAHERNLEATMVSDRSGRREGQRDTRLTTERCELAPMAPLFSTHDGVSFMFGDHPSPVDDEQVYSQLAKIVALREESGRDPRLTINIEADSALPLADFFAVLRGFERTDTLGYVTLVFLKFDEADVWSRPSRHEHTCGLKVLISDEGLREADFPSFEALFNAASRGGLRLRVE</sequence>
<evidence type="ECO:0000256" key="1">
    <source>
        <dbReference type="SAM" id="Phobius"/>
    </source>
</evidence>
<keyword evidence="1" id="KW-0812">Transmembrane</keyword>
<keyword evidence="1" id="KW-0472">Membrane</keyword>
<evidence type="ECO:0000313" key="2">
    <source>
        <dbReference type="EMBL" id="PZR08621.1"/>
    </source>
</evidence>
<organism evidence="2 3">
    <name type="scientific">Archangium gephyra</name>
    <dbReference type="NCBI Taxonomy" id="48"/>
    <lineage>
        <taxon>Bacteria</taxon>
        <taxon>Pseudomonadati</taxon>
        <taxon>Myxococcota</taxon>
        <taxon>Myxococcia</taxon>
        <taxon>Myxococcales</taxon>
        <taxon>Cystobacterineae</taxon>
        <taxon>Archangiaceae</taxon>
        <taxon>Archangium</taxon>
    </lineage>
</organism>
<keyword evidence="1" id="KW-1133">Transmembrane helix</keyword>
<gene>
    <name evidence="2" type="ORF">DI536_24265</name>
</gene>
<protein>
    <submittedName>
        <fullName evidence="2">Uncharacterized protein</fullName>
    </submittedName>
</protein>
<accession>A0A2W5VEP1</accession>
<feature type="transmembrane region" description="Helical" evidence="1">
    <location>
        <begin position="75"/>
        <end position="93"/>
    </location>
</feature>
<feature type="transmembrane region" description="Helical" evidence="1">
    <location>
        <begin position="145"/>
        <end position="162"/>
    </location>
</feature>
<evidence type="ECO:0000313" key="3">
    <source>
        <dbReference type="Proteomes" id="UP000249061"/>
    </source>
</evidence>
<reference evidence="2 3" key="1">
    <citation type="submission" date="2017-08" db="EMBL/GenBank/DDBJ databases">
        <title>Infants hospitalized years apart are colonized by the same room-sourced microbial strains.</title>
        <authorList>
            <person name="Brooks B."/>
            <person name="Olm M.R."/>
            <person name="Firek B.A."/>
            <person name="Baker R."/>
            <person name="Thomas B.C."/>
            <person name="Morowitz M.J."/>
            <person name="Banfield J.F."/>
        </authorList>
    </citation>
    <scope>NUCLEOTIDE SEQUENCE [LARGE SCALE GENOMIC DNA]</scope>
    <source>
        <strain evidence="2">S2_003_000_R2_14</strain>
    </source>
</reference>